<dbReference type="Gene3D" id="2.70.98.10">
    <property type="match status" value="1"/>
</dbReference>
<dbReference type="InterPro" id="IPR011013">
    <property type="entry name" value="Gal_mutarotase_sf_dom"/>
</dbReference>
<dbReference type="EMBL" id="QJTK01000008">
    <property type="protein sequence ID" value="PYF09461.1"/>
    <property type="molecule type" value="Genomic_DNA"/>
</dbReference>
<keyword evidence="3" id="KW-0119">Carbohydrate metabolism</keyword>
<evidence type="ECO:0000256" key="3">
    <source>
        <dbReference type="ARBA" id="ARBA00023277"/>
    </source>
</evidence>
<sequence>MTSTIRRFGTTSLGQTVEVITLRAGEVTARVLTLGATLQDLRLAGTPWPLVLGSDLLGAYEQRLHWCGAVVGPVANRLFRAQVTLEGQLWQAEPNDGANLLHSGAEGISQQVWTIEDASEAAVVLRLALPHGAAALPGNRVIRARFALRPPATLEITLSAESDALTLMNLAHHPYWNLDGTATTAGHRLSVAADHVLPTDAENLPLPPVPVEDLDLDLRRPRALPDLPPVDHNFCLSGTGMRPAARLSGAKGVTLDLHTDAPGLQVYDGRALNSGPFPGLMGAPYAAHAGVALEPQLWPDAPRHDDFPSILLAPATPWRQRNLVHLTRAPAE</sequence>
<dbReference type="AlphaFoldDB" id="A0A318U015"/>
<dbReference type="PANTHER" id="PTHR10091:SF0">
    <property type="entry name" value="GALACTOSE MUTAROTASE"/>
    <property type="match status" value="1"/>
</dbReference>
<reference evidence="4 5" key="1">
    <citation type="submission" date="2018-06" db="EMBL/GenBank/DDBJ databases">
        <title>Genomic Encyclopedia of Type Strains, Phase III (KMG-III): the genomes of soil and plant-associated and newly described type strains.</title>
        <authorList>
            <person name="Whitman W."/>
        </authorList>
    </citation>
    <scope>NUCLEOTIDE SEQUENCE [LARGE SCALE GENOMIC DNA]</scope>
    <source>
        <strain evidence="4 5">JA737</strain>
    </source>
</reference>
<dbReference type="GO" id="GO:0006006">
    <property type="term" value="P:glucose metabolic process"/>
    <property type="evidence" value="ECO:0007669"/>
    <property type="project" value="TreeGrafter"/>
</dbReference>
<dbReference type="Pfam" id="PF01263">
    <property type="entry name" value="Aldose_epim"/>
    <property type="match status" value="1"/>
</dbReference>
<dbReference type="GO" id="GO:0030246">
    <property type="term" value="F:carbohydrate binding"/>
    <property type="evidence" value="ECO:0007669"/>
    <property type="project" value="InterPro"/>
</dbReference>
<comment type="similarity">
    <text evidence="1">Belongs to the aldose epimerase family.</text>
</comment>
<dbReference type="GO" id="GO:0033499">
    <property type="term" value="P:galactose catabolic process via UDP-galactose, Leloir pathway"/>
    <property type="evidence" value="ECO:0007669"/>
    <property type="project" value="TreeGrafter"/>
</dbReference>
<gene>
    <name evidence="4" type="ORF">C8J30_10833</name>
</gene>
<dbReference type="SUPFAM" id="SSF74650">
    <property type="entry name" value="Galactose mutarotase-like"/>
    <property type="match status" value="1"/>
</dbReference>
<dbReference type="CDD" id="cd09019">
    <property type="entry name" value="galactose_mutarotase_like"/>
    <property type="match status" value="1"/>
</dbReference>
<evidence type="ECO:0000313" key="4">
    <source>
        <dbReference type="EMBL" id="PYF09461.1"/>
    </source>
</evidence>
<evidence type="ECO:0000313" key="5">
    <source>
        <dbReference type="Proteomes" id="UP000247727"/>
    </source>
</evidence>
<dbReference type="GO" id="GO:0005737">
    <property type="term" value="C:cytoplasm"/>
    <property type="evidence" value="ECO:0007669"/>
    <property type="project" value="TreeGrafter"/>
</dbReference>
<name>A0A318U015_9RHOB</name>
<dbReference type="Proteomes" id="UP000247727">
    <property type="component" value="Unassembled WGS sequence"/>
</dbReference>
<organism evidence="4 5">
    <name type="scientific">Rhodobacter viridis</name>
    <dbReference type="NCBI Taxonomy" id="1054202"/>
    <lineage>
        <taxon>Bacteria</taxon>
        <taxon>Pseudomonadati</taxon>
        <taxon>Pseudomonadota</taxon>
        <taxon>Alphaproteobacteria</taxon>
        <taxon>Rhodobacterales</taxon>
        <taxon>Rhodobacter group</taxon>
        <taxon>Rhodobacter</taxon>
    </lineage>
</organism>
<dbReference type="InterPro" id="IPR008183">
    <property type="entry name" value="Aldose_1/G6P_1-epimerase"/>
</dbReference>
<accession>A0A318U015</accession>
<dbReference type="RefSeq" id="WP_245909788.1">
    <property type="nucleotide sequence ID" value="NZ_QJTK01000008.1"/>
</dbReference>
<dbReference type="InterPro" id="IPR047215">
    <property type="entry name" value="Galactose_mutarotase-like"/>
</dbReference>
<protein>
    <submittedName>
        <fullName evidence="4">Aldose 1-epimerase</fullName>
    </submittedName>
</protein>
<dbReference type="InterPro" id="IPR014718">
    <property type="entry name" value="GH-type_carb-bd"/>
</dbReference>
<proteinExistence type="inferred from homology"/>
<evidence type="ECO:0000256" key="1">
    <source>
        <dbReference type="ARBA" id="ARBA00006206"/>
    </source>
</evidence>
<dbReference type="PANTHER" id="PTHR10091">
    <property type="entry name" value="ALDOSE-1-EPIMERASE"/>
    <property type="match status" value="1"/>
</dbReference>
<keyword evidence="2" id="KW-0413">Isomerase</keyword>
<evidence type="ECO:0000256" key="2">
    <source>
        <dbReference type="ARBA" id="ARBA00023235"/>
    </source>
</evidence>
<comment type="caution">
    <text evidence="4">The sequence shown here is derived from an EMBL/GenBank/DDBJ whole genome shotgun (WGS) entry which is preliminary data.</text>
</comment>
<dbReference type="GO" id="GO:0004034">
    <property type="term" value="F:aldose 1-epimerase activity"/>
    <property type="evidence" value="ECO:0007669"/>
    <property type="project" value="TreeGrafter"/>
</dbReference>
<keyword evidence="5" id="KW-1185">Reference proteome</keyword>